<dbReference type="AlphaFoldDB" id="A0A671S4S1"/>
<reference evidence="5" key="2">
    <citation type="submission" date="2025-09" db="UniProtKB">
        <authorList>
            <consortium name="Ensembl"/>
        </authorList>
    </citation>
    <scope>IDENTIFICATION</scope>
</reference>
<dbReference type="GO" id="GO:0003676">
    <property type="term" value="F:nucleic acid binding"/>
    <property type="evidence" value="ECO:0007669"/>
    <property type="project" value="InterPro"/>
</dbReference>
<dbReference type="InterPro" id="IPR044929">
    <property type="entry name" value="DNA/RNA_non-sp_Endonuclease_sf"/>
</dbReference>
<dbReference type="PANTHER" id="PTHR21472">
    <property type="entry name" value="ENDONUCLEASE DOMAIN-CONTAINING 1 PROTEIN ENDOD1"/>
    <property type="match status" value="1"/>
</dbReference>
<name>A0A671S4S1_9TELE</name>
<dbReference type="InterPro" id="IPR020821">
    <property type="entry name" value="ENPP1-3/EXOG-like_nuc-like"/>
</dbReference>
<dbReference type="PANTHER" id="PTHR21472:SF30">
    <property type="entry name" value="ENDONUCLEASE DOMAIN-CONTAINING 1 PROTEIN-RELATED"/>
    <property type="match status" value="1"/>
</dbReference>
<reference evidence="5" key="1">
    <citation type="submission" date="2025-08" db="UniProtKB">
        <authorList>
            <consortium name="Ensembl"/>
        </authorList>
    </citation>
    <scope>IDENTIFICATION</scope>
</reference>
<dbReference type="InterPro" id="IPR001604">
    <property type="entry name" value="Endo_G_ENPP1-like_dom"/>
</dbReference>
<feature type="region of interest" description="Disordered" evidence="1">
    <location>
        <begin position="99"/>
        <end position="118"/>
    </location>
</feature>
<feature type="domain" description="DNA/RNA non-specific endonuclease/pyrophosphatase/phosphodiesterase" evidence="4">
    <location>
        <begin position="55"/>
        <end position="260"/>
    </location>
</feature>
<evidence type="ECO:0000256" key="1">
    <source>
        <dbReference type="SAM" id="MobiDB-lite"/>
    </source>
</evidence>
<evidence type="ECO:0000256" key="2">
    <source>
        <dbReference type="SAM" id="SignalP"/>
    </source>
</evidence>
<dbReference type="SMART" id="SM00477">
    <property type="entry name" value="NUC"/>
    <property type="match status" value="1"/>
</dbReference>
<feature type="signal peptide" evidence="2">
    <location>
        <begin position="1"/>
        <end position="18"/>
    </location>
</feature>
<sequence length="279" mass="31820">MMFLHVMMMASVLSGGSAEVVSDFREKCADIFANGAPPTILHGHQYRQICQTLKNKVYYATLYDTDNKISVYSAYKFNKKMKCDRKHIWCIEPQLDNPGEEPNMVPDRSHQSPNQAVSDDYKHSGFDKGHLAPVYLASSQDCSDATFTLTNAAPQNLHFNRGKWRILEEKIADELTMQCLSKKNTAYVVTGVVPGKRKIYEKRNVNVNVPSHFWTAYCCLDHNKECQFSKGFIGRNRNSKAPDNITVNELETRLENLYKVKSFQLFSTKAFFLSSCIIC</sequence>
<dbReference type="Gene3D" id="3.40.570.10">
    <property type="entry name" value="Extracellular Endonuclease, subunit A"/>
    <property type="match status" value="1"/>
</dbReference>
<dbReference type="Proteomes" id="UP000472260">
    <property type="component" value="Unassembled WGS sequence"/>
</dbReference>
<proteinExistence type="predicted"/>
<dbReference type="SMART" id="SM00892">
    <property type="entry name" value="Endonuclease_NS"/>
    <property type="match status" value="1"/>
</dbReference>
<dbReference type="SUPFAM" id="SSF54060">
    <property type="entry name" value="His-Me finger endonucleases"/>
    <property type="match status" value="1"/>
</dbReference>
<evidence type="ECO:0000259" key="4">
    <source>
        <dbReference type="SMART" id="SM00892"/>
    </source>
</evidence>
<feature type="chain" id="PRO_5025645638" evidence="2">
    <location>
        <begin position="19"/>
        <end position="279"/>
    </location>
</feature>
<protein>
    <submittedName>
        <fullName evidence="5">Uncharacterized protein</fullName>
    </submittedName>
</protein>
<evidence type="ECO:0000259" key="3">
    <source>
        <dbReference type="SMART" id="SM00477"/>
    </source>
</evidence>
<keyword evidence="6" id="KW-1185">Reference proteome</keyword>
<evidence type="ECO:0000313" key="5">
    <source>
        <dbReference type="Ensembl" id="ENSSANP00000090645.1"/>
    </source>
</evidence>
<dbReference type="Ensembl" id="ENSSANT00000096277.1">
    <property type="protein sequence ID" value="ENSSANP00000090645.1"/>
    <property type="gene ID" value="ENSSANG00000044807.1"/>
</dbReference>
<feature type="domain" description="ENPP1-3/EXOG-like endonuclease/phosphodiesterase" evidence="3">
    <location>
        <begin position="56"/>
        <end position="263"/>
    </location>
</feature>
<evidence type="ECO:0000313" key="6">
    <source>
        <dbReference type="Proteomes" id="UP000472260"/>
    </source>
</evidence>
<dbReference type="Pfam" id="PF01223">
    <property type="entry name" value="Endonuclease_NS"/>
    <property type="match status" value="1"/>
</dbReference>
<dbReference type="InterPro" id="IPR039015">
    <property type="entry name" value="ENDOD1"/>
</dbReference>
<dbReference type="GO" id="GO:0016787">
    <property type="term" value="F:hydrolase activity"/>
    <property type="evidence" value="ECO:0007669"/>
    <property type="project" value="InterPro"/>
</dbReference>
<accession>A0A671S4S1</accession>
<dbReference type="GO" id="GO:0046872">
    <property type="term" value="F:metal ion binding"/>
    <property type="evidence" value="ECO:0007669"/>
    <property type="project" value="InterPro"/>
</dbReference>
<keyword evidence="2" id="KW-0732">Signal</keyword>
<dbReference type="InterPro" id="IPR044925">
    <property type="entry name" value="His-Me_finger_sf"/>
</dbReference>
<organism evidence="5 6">
    <name type="scientific">Sinocyclocheilus anshuiensis</name>
    <dbReference type="NCBI Taxonomy" id="1608454"/>
    <lineage>
        <taxon>Eukaryota</taxon>
        <taxon>Metazoa</taxon>
        <taxon>Chordata</taxon>
        <taxon>Craniata</taxon>
        <taxon>Vertebrata</taxon>
        <taxon>Euteleostomi</taxon>
        <taxon>Actinopterygii</taxon>
        <taxon>Neopterygii</taxon>
        <taxon>Teleostei</taxon>
        <taxon>Ostariophysi</taxon>
        <taxon>Cypriniformes</taxon>
        <taxon>Cyprinidae</taxon>
        <taxon>Cyprininae</taxon>
        <taxon>Sinocyclocheilus</taxon>
    </lineage>
</organism>